<dbReference type="Gene3D" id="1.10.443.10">
    <property type="entry name" value="Intergrase catalytic core"/>
    <property type="match status" value="1"/>
</dbReference>
<dbReference type="Pfam" id="PF02899">
    <property type="entry name" value="Phage_int_SAM_1"/>
    <property type="match status" value="1"/>
</dbReference>
<keyword evidence="9" id="KW-1185">Reference proteome</keyword>
<organism evidence="8 9">
    <name type="scientific">Novosphingobium lindaniclasticum LE124</name>
    <dbReference type="NCBI Taxonomy" id="1096930"/>
    <lineage>
        <taxon>Bacteria</taxon>
        <taxon>Pseudomonadati</taxon>
        <taxon>Pseudomonadota</taxon>
        <taxon>Alphaproteobacteria</taxon>
        <taxon>Sphingomonadales</taxon>
        <taxon>Sphingomonadaceae</taxon>
        <taxon>Novosphingobium</taxon>
    </lineage>
</organism>
<dbReference type="RefSeq" id="WP_021235918.1">
    <property type="nucleotide sequence ID" value="NZ_ATHL01000147.1"/>
</dbReference>
<evidence type="ECO:0000313" key="8">
    <source>
        <dbReference type="EMBL" id="EQB08417.1"/>
    </source>
</evidence>
<evidence type="ECO:0000313" key="9">
    <source>
        <dbReference type="Proteomes" id="UP000015527"/>
    </source>
</evidence>
<dbReference type="OrthoDB" id="9801717at2"/>
<protein>
    <recommendedName>
        <fullName evidence="10">Integrase</fullName>
    </recommendedName>
</protein>
<gene>
    <name evidence="8" type="ORF">L284_21235</name>
</gene>
<dbReference type="EMBL" id="ATHL01000147">
    <property type="protein sequence ID" value="EQB08417.1"/>
    <property type="molecule type" value="Genomic_DNA"/>
</dbReference>
<dbReference type="Gene3D" id="1.10.150.130">
    <property type="match status" value="1"/>
</dbReference>
<dbReference type="InterPro" id="IPR004107">
    <property type="entry name" value="Integrase_SAM-like_N"/>
</dbReference>
<evidence type="ECO:0000256" key="1">
    <source>
        <dbReference type="ARBA" id="ARBA00022829"/>
    </source>
</evidence>
<keyword evidence="3 5" id="KW-0238">DNA-binding</keyword>
<keyword evidence="1" id="KW-0159">Chromosome partition</keyword>
<dbReference type="Pfam" id="PF00589">
    <property type="entry name" value="Phage_integrase"/>
    <property type="match status" value="1"/>
</dbReference>
<proteinExistence type="predicted"/>
<dbReference type="InterPro" id="IPR044068">
    <property type="entry name" value="CB"/>
</dbReference>
<dbReference type="PANTHER" id="PTHR30349:SF81">
    <property type="entry name" value="TYROSINE RECOMBINASE XERC"/>
    <property type="match status" value="1"/>
</dbReference>
<dbReference type="SUPFAM" id="SSF56349">
    <property type="entry name" value="DNA breaking-rejoining enzymes"/>
    <property type="match status" value="1"/>
</dbReference>
<evidence type="ECO:0000256" key="4">
    <source>
        <dbReference type="ARBA" id="ARBA00023172"/>
    </source>
</evidence>
<evidence type="ECO:0000256" key="2">
    <source>
        <dbReference type="ARBA" id="ARBA00022908"/>
    </source>
</evidence>
<dbReference type="GO" id="GO:0003677">
    <property type="term" value="F:DNA binding"/>
    <property type="evidence" value="ECO:0007669"/>
    <property type="project" value="UniProtKB-UniRule"/>
</dbReference>
<dbReference type="PANTHER" id="PTHR30349">
    <property type="entry name" value="PHAGE INTEGRASE-RELATED"/>
    <property type="match status" value="1"/>
</dbReference>
<comment type="caution">
    <text evidence="8">The sequence shown here is derived from an EMBL/GenBank/DDBJ whole genome shotgun (WGS) entry which is preliminary data.</text>
</comment>
<evidence type="ECO:0000256" key="3">
    <source>
        <dbReference type="ARBA" id="ARBA00023125"/>
    </source>
</evidence>
<dbReference type="InterPro" id="IPR011010">
    <property type="entry name" value="DNA_brk_join_enz"/>
</dbReference>
<dbReference type="InterPro" id="IPR013762">
    <property type="entry name" value="Integrase-like_cat_sf"/>
</dbReference>
<dbReference type="InterPro" id="IPR010998">
    <property type="entry name" value="Integrase_recombinase_N"/>
</dbReference>
<dbReference type="InterPro" id="IPR002104">
    <property type="entry name" value="Integrase_catalytic"/>
</dbReference>
<dbReference type="PROSITE" id="PS51898">
    <property type="entry name" value="TYR_RECOMBINASE"/>
    <property type="match status" value="1"/>
</dbReference>
<feature type="domain" description="Tyr recombinase" evidence="6">
    <location>
        <begin position="119"/>
        <end position="304"/>
    </location>
</feature>
<dbReference type="GO" id="GO:0006310">
    <property type="term" value="P:DNA recombination"/>
    <property type="evidence" value="ECO:0007669"/>
    <property type="project" value="UniProtKB-KW"/>
</dbReference>
<dbReference type="PATRIC" id="fig|1096930.3.peg.4172"/>
<dbReference type="GO" id="GO:0007059">
    <property type="term" value="P:chromosome segregation"/>
    <property type="evidence" value="ECO:0007669"/>
    <property type="project" value="UniProtKB-KW"/>
</dbReference>
<evidence type="ECO:0000259" key="7">
    <source>
        <dbReference type="PROSITE" id="PS51900"/>
    </source>
</evidence>
<keyword evidence="2" id="KW-0229">DNA integration</keyword>
<dbReference type="InterPro" id="IPR050090">
    <property type="entry name" value="Tyrosine_recombinase_XerCD"/>
</dbReference>
<dbReference type="eggNOG" id="COG4974">
    <property type="taxonomic scope" value="Bacteria"/>
</dbReference>
<evidence type="ECO:0008006" key="10">
    <source>
        <dbReference type="Google" id="ProtNLM"/>
    </source>
</evidence>
<dbReference type="GO" id="GO:0015074">
    <property type="term" value="P:DNA integration"/>
    <property type="evidence" value="ECO:0007669"/>
    <property type="project" value="UniProtKB-KW"/>
</dbReference>
<dbReference type="Proteomes" id="UP000015527">
    <property type="component" value="Unassembled WGS sequence"/>
</dbReference>
<accession>T0H606</accession>
<dbReference type="PROSITE" id="PS51900">
    <property type="entry name" value="CB"/>
    <property type="match status" value="1"/>
</dbReference>
<evidence type="ECO:0000259" key="6">
    <source>
        <dbReference type="PROSITE" id="PS51898"/>
    </source>
</evidence>
<dbReference type="AlphaFoldDB" id="T0H606"/>
<reference evidence="8 9" key="1">
    <citation type="journal article" date="2013" name="Genome Announc.">
        <title>Genome Sequence of Novosphingobium lindaniclasticum LE124T, Isolated from a Hexachlorocyclohexane Dumpsite.</title>
        <authorList>
            <person name="Saxena A."/>
            <person name="Nayyar N."/>
            <person name="Sangwan N."/>
            <person name="Kumari R."/>
            <person name="Khurana J.P."/>
            <person name="Lal R."/>
        </authorList>
    </citation>
    <scope>NUCLEOTIDE SEQUENCE [LARGE SCALE GENOMIC DNA]</scope>
    <source>
        <strain evidence="8 9">LE124</strain>
    </source>
</reference>
<keyword evidence="4" id="KW-0233">DNA recombination</keyword>
<feature type="domain" description="Core-binding (CB)" evidence="7">
    <location>
        <begin position="2"/>
        <end position="95"/>
    </location>
</feature>
<name>T0H606_9SPHN</name>
<evidence type="ECO:0000256" key="5">
    <source>
        <dbReference type="PROSITE-ProRule" id="PRU01248"/>
    </source>
</evidence>
<sequence length="333" mass="37418">MTAFAPHLSTYLLEHLPRDRGASRHTVDSYAYTFQLLVGFAAKRLKVRPSDLQIEQLDGGLILDFLDHIESDRANTPRTRNARLAAIRSFFRFLEYRAPACLNVAMQAQAIPAKRVEQPLVDYLTRAELQALLDAPDRRTRSGVRDRAMLHLAYACGLRVSELTGLQLEDVNQPATDVIHVMGKGRRERVLPLWKETQAVLRDWMRIRPQGQDRAVFLNARGEPIGRHGFASRLAKHIKTAQRSAPSLARKKVTPHVLRHTCAVHTLEATGDIRRVALWLGHSSVTSTEIYLRIDPTEKLDILDAGAAPQIRKGTFTGVSDRLLAMLEAAHAR</sequence>